<feature type="region of interest" description="Disordered" evidence="1">
    <location>
        <begin position="84"/>
        <end position="108"/>
    </location>
</feature>
<sequence length="131" mass="14671">MSLPTADEVFAKAAEGSPFSNGTEGYAWMANNCHRCVHDKPARNDDYENACPIILVAYTGKTPAEWLRKDEFRLGDQYTCLYFRDEDDGGPGEPTPIPDPPGQEGLFPRDEFERPARMFADTRPQEVAVRG</sequence>
<organism evidence="2 3">
    <name type="scientific">Nonomuraea wenchangensis</name>
    <dbReference type="NCBI Taxonomy" id="568860"/>
    <lineage>
        <taxon>Bacteria</taxon>
        <taxon>Bacillati</taxon>
        <taxon>Actinomycetota</taxon>
        <taxon>Actinomycetes</taxon>
        <taxon>Streptosporangiales</taxon>
        <taxon>Streptosporangiaceae</taxon>
        <taxon>Nonomuraea</taxon>
    </lineage>
</organism>
<evidence type="ECO:0000256" key="1">
    <source>
        <dbReference type="SAM" id="MobiDB-lite"/>
    </source>
</evidence>
<proteinExistence type="predicted"/>
<dbReference type="Proteomes" id="UP000199361">
    <property type="component" value="Unassembled WGS sequence"/>
</dbReference>
<name>A0A1I0F204_9ACTN</name>
<dbReference type="OrthoDB" id="3694208at2"/>
<protein>
    <submittedName>
        <fullName evidence="2">Uncharacterized protein</fullName>
    </submittedName>
</protein>
<keyword evidence="3" id="KW-1185">Reference proteome</keyword>
<reference evidence="2 3" key="1">
    <citation type="submission" date="2016-10" db="EMBL/GenBank/DDBJ databases">
        <authorList>
            <person name="de Groot N.N."/>
        </authorList>
    </citation>
    <scope>NUCLEOTIDE SEQUENCE [LARGE SCALE GENOMIC DNA]</scope>
    <source>
        <strain evidence="2 3">CGMCC 4.5598</strain>
    </source>
</reference>
<evidence type="ECO:0000313" key="3">
    <source>
        <dbReference type="Proteomes" id="UP000199361"/>
    </source>
</evidence>
<dbReference type="AlphaFoldDB" id="A0A1I0F204"/>
<dbReference type="RefSeq" id="WP_091079525.1">
    <property type="nucleotide sequence ID" value="NZ_FOHX01000003.1"/>
</dbReference>
<dbReference type="EMBL" id="FOHX01000003">
    <property type="protein sequence ID" value="SET51034.1"/>
    <property type="molecule type" value="Genomic_DNA"/>
</dbReference>
<gene>
    <name evidence="2" type="ORF">SAMN05421811_103264</name>
</gene>
<evidence type="ECO:0000313" key="2">
    <source>
        <dbReference type="EMBL" id="SET51034.1"/>
    </source>
</evidence>
<dbReference type="STRING" id="568860.SAMN05421811_103264"/>
<accession>A0A1I0F204</accession>